<organism evidence="2 3">
    <name type="scientific">Aphis craccivora</name>
    <name type="common">Cowpea aphid</name>
    <dbReference type="NCBI Taxonomy" id="307492"/>
    <lineage>
        <taxon>Eukaryota</taxon>
        <taxon>Metazoa</taxon>
        <taxon>Ecdysozoa</taxon>
        <taxon>Arthropoda</taxon>
        <taxon>Hexapoda</taxon>
        <taxon>Insecta</taxon>
        <taxon>Pterygota</taxon>
        <taxon>Neoptera</taxon>
        <taxon>Paraneoptera</taxon>
        <taxon>Hemiptera</taxon>
        <taxon>Sternorrhyncha</taxon>
        <taxon>Aphidomorpha</taxon>
        <taxon>Aphidoidea</taxon>
        <taxon>Aphididae</taxon>
        <taxon>Aphidini</taxon>
        <taxon>Aphis</taxon>
        <taxon>Aphis</taxon>
    </lineage>
</organism>
<dbReference type="EMBL" id="VUJU01002915">
    <property type="protein sequence ID" value="KAF0759685.1"/>
    <property type="molecule type" value="Genomic_DNA"/>
</dbReference>
<accession>A0A6G0YQ44</accession>
<protein>
    <submittedName>
        <fullName evidence="2">Uncharacterized protein</fullName>
    </submittedName>
</protein>
<evidence type="ECO:0000256" key="1">
    <source>
        <dbReference type="SAM" id="SignalP"/>
    </source>
</evidence>
<reference evidence="2 3" key="1">
    <citation type="submission" date="2019-08" db="EMBL/GenBank/DDBJ databases">
        <title>Whole genome of Aphis craccivora.</title>
        <authorList>
            <person name="Voronova N.V."/>
            <person name="Shulinski R.S."/>
            <person name="Bandarenka Y.V."/>
            <person name="Zhorov D.G."/>
            <person name="Warner D."/>
        </authorList>
    </citation>
    <scope>NUCLEOTIDE SEQUENCE [LARGE SCALE GENOMIC DNA]</scope>
    <source>
        <strain evidence="2">180601</strain>
        <tissue evidence="2">Whole Body</tissue>
    </source>
</reference>
<name>A0A6G0YQ44_APHCR</name>
<gene>
    <name evidence="2" type="ORF">FWK35_00023947</name>
</gene>
<feature type="signal peptide" evidence="1">
    <location>
        <begin position="1"/>
        <end position="18"/>
    </location>
</feature>
<evidence type="ECO:0000313" key="3">
    <source>
        <dbReference type="Proteomes" id="UP000478052"/>
    </source>
</evidence>
<sequence>MCIFFLCLCTAFVEIILQYQTSDLVSDGKVNIIRWYIIEFKSNHFPTVFKKIEKNKKKVTEKREFLRKIGFRPNRIFIWLRLKN</sequence>
<feature type="chain" id="PRO_5026361339" evidence="1">
    <location>
        <begin position="19"/>
        <end position="84"/>
    </location>
</feature>
<keyword evidence="3" id="KW-1185">Reference proteome</keyword>
<proteinExistence type="predicted"/>
<dbReference type="AlphaFoldDB" id="A0A6G0YQ44"/>
<comment type="caution">
    <text evidence="2">The sequence shown here is derived from an EMBL/GenBank/DDBJ whole genome shotgun (WGS) entry which is preliminary data.</text>
</comment>
<evidence type="ECO:0000313" key="2">
    <source>
        <dbReference type="EMBL" id="KAF0759685.1"/>
    </source>
</evidence>
<dbReference type="Proteomes" id="UP000478052">
    <property type="component" value="Unassembled WGS sequence"/>
</dbReference>
<keyword evidence="1" id="KW-0732">Signal</keyword>